<evidence type="ECO:0000256" key="1">
    <source>
        <dbReference type="SAM" id="MobiDB-lite"/>
    </source>
</evidence>
<reference evidence="3" key="1">
    <citation type="submission" date="2017-08" db="EMBL/GenBank/DDBJ databases">
        <authorList>
            <person name="Varghese N."/>
            <person name="Submissions S."/>
        </authorList>
    </citation>
    <scope>NUCLEOTIDE SEQUENCE [LARGE SCALE GENOMIC DNA]</scope>
    <source>
        <strain evidence="3">USBA17B2</strain>
    </source>
</reference>
<evidence type="ECO:0008006" key="4">
    <source>
        <dbReference type="Google" id="ProtNLM"/>
    </source>
</evidence>
<evidence type="ECO:0000313" key="2">
    <source>
        <dbReference type="EMBL" id="SOC55207.1"/>
    </source>
</evidence>
<dbReference type="eggNOG" id="ENOG5032RRB">
    <property type="taxonomic scope" value="Bacteria"/>
</dbReference>
<feature type="compositionally biased region" description="Basic and acidic residues" evidence="1">
    <location>
        <begin position="27"/>
        <end position="46"/>
    </location>
</feature>
<protein>
    <recommendedName>
        <fullName evidence="4">DUF3039 domain-containing protein</fullName>
    </recommendedName>
</protein>
<dbReference type="InterPro" id="IPR021400">
    <property type="entry name" value="DUF3039"/>
</dbReference>
<dbReference type="AlphaFoldDB" id="A0A285VMT2"/>
<proteinExistence type="predicted"/>
<dbReference type="RefSeq" id="WP_097187888.1">
    <property type="nucleotide sequence ID" value="NZ_OBQK01000004.1"/>
</dbReference>
<gene>
    <name evidence="2" type="ORF">SAMN05421879_104266</name>
</gene>
<sequence>MTARMSDQPLDAPEAPSSPQTQTALLERTDTRTEADLSEPGDHERFSHYVRKEKILESALSGAPVIALCGKVWIPGRDPQKFPVCPMCKEIYEGLRAPQDGGGSGGGSGEG</sequence>
<keyword evidence="3" id="KW-1185">Reference proteome</keyword>
<name>A0A285VMT2_9MICO</name>
<feature type="region of interest" description="Disordered" evidence="1">
    <location>
        <begin position="1"/>
        <end position="46"/>
    </location>
</feature>
<dbReference type="Proteomes" id="UP000219688">
    <property type="component" value="Unassembled WGS sequence"/>
</dbReference>
<dbReference type="Pfam" id="PF11238">
    <property type="entry name" value="DUF3039"/>
    <property type="match status" value="1"/>
</dbReference>
<dbReference type="EMBL" id="OBQK01000004">
    <property type="protein sequence ID" value="SOC55207.1"/>
    <property type="molecule type" value="Genomic_DNA"/>
</dbReference>
<accession>A0A285VMT2</accession>
<organism evidence="2 3">
    <name type="scientific">Ornithinimicrobium cerasi</name>
    <dbReference type="NCBI Taxonomy" id="2248773"/>
    <lineage>
        <taxon>Bacteria</taxon>
        <taxon>Bacillati</taxon>
        <taxon>Actinomycetota</taxon>
        <taxon>Actinomycetes</taxon>
        <taxon>Micrococcales</taxon>
        <taxon>Ornithinimicrobiaceae</taxon>
        <taxon>Ornithinimicrobium</taxon>
    </lineage>
</organism>
<evidence type="ECO:0000313" key="3">
    <source>
        <dbReference type="Proteomes" id="UP000219688"/>
    </source>
</evidence>
<dbReference type="STRING" id="1122622.GCA_000421185_00807"/>